<proteinExistence type="predicted"/>
<dbReference type="Proteomes" id="UP001065613">
    <property type="component" value="Chromosome"/>
</dbReference>
<dbReference type="AlphaFoldDB" id="A0A977PX94"/>
<sequence length="77" mass="9168">MKMMIRGDRDFKRENERRSLFNLDLRRAIAVLDVSMRGDRCFECGDWKGDRSFKREDERRSLFGIRIKGAIASKQIL</sequence>
<reference evidence="1" key="1">
    <citation type="submission" date="2021-04" db="EMBL/GenBank/DDBJ databases">
        <title>Genome sequence of Woronichinia naegeliana from Washington state freshwater lake bloom.</title>
        <authorList>
            <person name="Dreher T.W."/>
        </authorList>
    </citation>
    <scope>NUCLEOTIDE SEQUENCE</scope>
    <source>
        <strain evidence="1">WA131</strain>
    </source>
</reference>
<dbReference type="KEGG" id="wna:KA717_38955"/>
<gene>
    <name evidence="1" type="ORF">KA717_38955</name>
</gene>
<accession>A0A977PX94</accession>
<name>A0A977PX94_9CYAN</name>
<evidence type="ECO:0000313" key="1">
    <source>
        <dbReference type="EMBL" id="UXE61285.1"/>
    </source>
</evidence>
<dbReference type="EMBL" id="CP073041">
    <property type="protein sequence ID" value="UXE61285.1"/>
    <property type="molecule type" value="Genomic_DNA"/>
</dbReference>
<organism evidence="1">
    <name type="scientific">Woronichinia naegeliana WA131</name>
    <dbReference type="NCBI Taxonomy" id="2824559"/>
    <lineage>
        <taxon>Bacteria</taxon>
        <taxon>Bacillati</taxon>
        <taxon>Cyanobacteriota</taxon>
        <taxon>Cyanophyceae</taxon>
        <taxon>Synechococcales</taxon>
        <taxon>Coelosphaeriaceae</taxon>
        <taxon>Woronichinia</taxon>
    </lineage>
</organism>
<protein>
    <submittedName>
        <fullName evidence="1">Uncharacterized protein</fullName>
    </submittedName>
</protein>